<organism evidence="1">
    <name type="scientific">Alexandrium catenella</name>
    <name type="common">Red tide dinoflagellate</name>
    <name type="synonym">Gonyaulax catenella</name>
    <dbReference type="NCBI Taxonomy" id="2925"/>
    <lineage>
        <taxon>Eukaryota</taxon>
        <taxon>Sar</taxon>
        <taxon>Alveolata</taxon>
        <taxon>Dinophyceae</taxon>
        <taxon>Gonyaulacales</taxon>
        <taxon>Pyrocystaceae</taxon>
        <taxon>Alexandrium</taxon>
    </lineage>
</organism>
<accession>A0A7S1ME51</accession>
<proteinExistence type="predicted"/>
<name>A0A7S1ME51_ALECA</name>
<gene>
    <name evidence="1" type="ORF">ACAT0790_LOCUS21249</name>
</gene>
<evidence type="ECO:0000313" key="1">
    <source>
        <dbReference type="EMBL" id="CAD9129112.1"/>
    </source>
</evidence>
<sequence>MCGVAISRSMGGRGKHHCSAIREELASYDYCSNCFGGSYKYGEALEDRAADGGQELYLTGTWSAWSTFEELVRSDGDTYVGKIVLGETLRERFRIVMDKDPRRAIYPIAGRAGPLLRVVGPDGLCQGKDWLIDGRRDGVPAGTVYRVTFEWGASGKSIRWEPVKGEAAPEGRLYEHRYFIFGSLTAWAPMEMKRHPDEPGAWEFASLVRSPNGATFAFLRDNDATQTIYPLESAPTESSVPVMGPGDGSPARDDFQHWRVQGKMGSAVSVTLRVDSGEIAVSLRTGEQPEVTWRSPADRSDRFYVVGSFTGWRFAEMLRDDVVSGVYRLRFAVGYKDCDQFQIVVNRNWETRLYPAHASATPGLGVVHGPGPQGDGFNWVVSGPSGQAMEILLDLASEDRCGMVTCEPCGSALDGA</sequence>
<reference evidence="1" key="1">
    <citation type="submission" date="2021-01" db="EMBL/GenBank/DDBJ databases">
        <authorList>
            <person name="Corre E."/>
            <person name="Pelletier E."/>
            <person name="Niang G."/>
            <person name="Scheremetjew M."/>
            <person name="Finn R."/>
            <person name="Kale V."/>
            <person name="Holt S."/>
            <person name="Cochrane G."/>
            <person name="Meng A."/>
            <person name="Brown T."/>
            <person name="Cohen L."/>
        </authorList>
    </citation>
    <scope>NUCLEOTIDE SEQUENCE</scope>
    <source>
        <strain evidence="1">OF101</strain>
    </source>
</reference>
<dbReference type="EMBL" id="HBGE01034983">
    <property type="protein sequence ID" value="CAD9129112.1"/>
    <property type="molecule type" value="Transcribed_RNA"/>
</dbReference>
<protein>
    <submittedName>
        <fullName evidence="1">Uncharacterized protein</fullName>
    </submittedName>
</protein>
<dbReference type="AlphaFoldDB" id="A0A7S1ME51"/>